<dbReference type="InterPro" id="IPR009030">
    <property type="entry name" value="Growth_fac_rcpt_cys_sf"/>
</dbReference>
<dbReference type="Proteomes" id="UP000018208">
    <property type="component" value="Unassembled WGS sequence"/>
</dbReference>
<evidence type="ECO:0000313" key="2">
    <source>
        <dbReference type="Proteomes" id="UP000018208"/>
    </source>
</evidence>
<protein>
    <submittedName>
        <fullName evidence="1">Cysteine-rich protein</fullName>
    </submittedName>
</protein>
<dbReference type="AlphaFoldDB" id="A0A9P8LKK7"/>
<dbReference type="RefSeq" id="XP_067760489.1">
    <property type="nucleotide sequence ID" value="XM_067912432.1"/>
</dbReference>
<accession>A0A9P8LKK7</accession>
<keyword evidence="2" id="KW-1185">Reference proteome</keyword>
<gene>
    <name evidence="1" type="ORF">SS50377_28674</name>
</gene>
<sequence>MKFDQGCYCKNGSVTTNSKECNGQNCTTCLPGSYLITNVCSNCSKGRAECTDKNSCQKCAAGSTMHNKDCVKTCGCNKNYDDEVSKYCDISQNKYENVLIIVQFAPQRRSATATRSQLYYNNLWNLHWNLQECE</sequence>
<organism evidence="1 2">
    <name type="scientific">Spironucleus salmonicida</name>
    <dbReference type="NCBI Taxonomy" id="348837"/>
    <lineage>
        <taxon>Eukaryota</taxon>
        <taxon>Metamonada</taxon>
        <taxon>Diplomonadida</taxon>
        <taxon>Hexamitidae</taxon>
        <taxon>Hexamitinae</taxon>
        <taxon>Spironucleus</taxon>
    </lineage>
</organism>
<comment type="caution">
    <text evidence="1">The sequence shown here is derived from an EMBL/GenBank/DDBJ whole genome shotgun (WGS) entry which is preliminary data.</text>
</comment>
<dbReference type="GeneID" id="94302697"/>
<dbReference type="KEGG" id="ssao:94302697"/>
<dbReference type="SUPFAM" id="SSF57184">
    <property type="entry name" value="Growth factor receptor domain"/>
    <property type="match status" value="1"/>
</dbReference>
<evidence type="ECO:0000313" key="1">
    <source>
        <dbReference type="EMBL" id="KAH0569716.1"/>
    </source>
</evidence>
<dbReference type="EMBL" id="AUWU02000009">
    <property type="protein sequence ID" value="KAH0569716.1"/>
    <property type="molecule type" value="Genomic_DNA"/>
</dbReference>
<reference evidence="1 2" key="1">
    <citation type="journal article" date="2014" name="PLoS Genet.">
        <title>The Genome of Spironucleus salmonicida Highlights a Fish Pathogen Adapted to Fluctuating Environments.</title>
        <authorList>
            <person name="Xu F."/>
            <person name="Jerlstrom-Hultqvist J."/>
            <person name="Einarsson E."/>
            <person name="Astvaldsson A."/>
            <person name="Svard S.G."/>
            <person name="Andersson J.O."/>
        </authorList>
    </citation>
    <scope>NUCLEOTIDE SEQUENCE [LARGE SCALE GENOMIC DNA]</scope>
    <source>
        <strain evidence="1 2">ATCC 50377</strain>
    </source>
</reference>
<proteinExistence type="predicted"/>
<name>A0A9P8LKK7_9EUKA</name>